<accession>A0AAE0L6V4</accession>
<evidence type="ECO:0000256" key="1">
    <source>
        <dbReference type="ARBA" id="ARBA00007218"/>
    </source>
</evidence>
<dbReference type="PANTHER" id="PTHR31353:SF1">
    <property type="entry name" value="PROTEIN FAM98B"/>
    <property type="match status" value="1"/>
</dbReference>
<feature type="compositionally biased region" description="Basic and acidic residues" evidence="2">
    <location>
        <begin position="342"/>
        <end position="353"/>
    </location>
</feature>
<gene>
    <name evidence="3" type="ORF">CYMTET_17849</name>
</gene>
<proteinExistence type="inferred from homology"/>
<dbReference type="PANTHER" id="PTHR31353">
    <property type="entry name" value="FAM98"/>
    <property type="match status" value="1"/>
</dbReference>
<reference evidence="3 4" key="1">
    <citation type="journal article" date="2015" name="Genome Biol. Evol.">
        <title>Comparative Genomics of a Bacterivorous Green Alga Reveals Evolutionary Causalities and Consequences of Phago-Mixotrophic Mode of Nutrition.</title>
        <authorList>
            <person name="Burns J.A."/>
            <person name="Paasch A."/>
            <person name="Narechania A."/>
            <person name="Kim E."/>
        </authorList>
    </citation>
    <scope>NUCLEOTIDE SEQUENCE [LARGE SCALE GENOMIC DNA]</scope>
    <source>
        <strain evidence="3 4">PLY_AMNH</strain>
    </source>
</reference>
<feature type="region of interest" description="Disordered" evidence="2">
    <location>
        <begin position="338"/>
        <end position="387"/>
    </location>
</feature>
<organism evidence="3 4">
    <name type="scientific">Cymbomonas tetramitiformis</name>
    <dbReference type="NCBI Taxonomy" id="36881"/>
    <lineage>
        <taxon>Eukaryota</taxon>
        <taxon>Viridiplantae</taxon>
        <taxon>Chlorophyta</taxon>
        <taxon>Pyramimonadophyceae</taxon>
        <taxon>Pyramimonadales</taxon>
        <taxon>Pyramimonadaceae</taxon>
        <taxon>Cymbomonas</taxon>
    </lineage>
</organism>
<name>A0AAE0L6V4_9CHLO</name>
<protein>
    <submittedName>
        <fullName evidence="3">Uncharacterized protein</fullName>
    </submittedName>
</protein>
<dbReference type="AlphaFoldDB" id="A0AAE0L6V4"/>
<dbReference type="InterPro" id="IPR018797">
    <property type="entry name" value="FAM98"/>
</dbReference>
<sequence>MDVDMATDAPDVEADRVDLLLERFNDCGLAKDLTVEDLRGAKVSPPFRSFTVELVQAISQLTSYCPPDSLKDFTAAQSAVSKAASTADSASGGRLERALARVLRALDAATPPVTVRLDVLEQLVDNLQAFRLVATPIIAQSEQAAPCAGSSTLDEAMDVDSAEPKQGASPEAFAQMSADLRALHAALHPNAQSTVAQTSAPLLMADLAREIQVKLAQLPANHLAPLLRRDSLSPAQLARLSEVHRVLQPEYTMRRDMLIKRVTLTLQSFMWSKRAKDKQSELSALFRQMTEELKPEPNVVLDDVFRASIGDLATALHKTSSGSSGTFNATIKSVIIPQVPDRGGRTDDQRKPDNMPAFAARQADPEGKGGKGGKGGGKGGKKGGDVEMRLVKPALKEAFKAAKVPHEEVVGEDVAGMATGRSEGAHLADCFPRKRYPR</sequence>
<comment type="caution">
    <text evidence="3">The sequence shown here is derived from an EMBL/GenBank/DDBJ whole genome shotgun (WGS) entry which is preliminary data.</text>
</comment>
<evidence type="ECO:0000256" key="2">
    <source>
        <dbReference type="SAM" id="MobiDB-lite"/>
    </source>
</evidence>
<evidence type="ECO:0000313" key="3">
    <source>
        <dbReference type="EMBL" id="KAK3273935.1"/>
    </source>
</evidence>
<dbReference type="Proteomes" id="UP001190700">
    <property type="component" value="Unassembled WGS sequence"/>
</dbReference>
<evidence type="ECO:0000313" key="4">
    <source>
        <dbReference type="Proteomes" id="UP001190700"/>
    </source>
</evidence>
<dbReference type="EMBL" id="LGRX02008108">
    <property type="protein sequence ID" value="KAK3273935.1"/>
    <property type="molecule type" value="Genomic_DNA"/>
</dbReference>
<dbReference type="Pfam" id="PF10239">
    <property type="entry name" value="DUF2465"/>
    <property type="match status" value="1"/>
</dbReference>
<keyword evidence="4" id="KW-1185">Reference proteome</keyword>
<comment type="similarity">
    <text evidence="1">Belongs to the FAM98 family.</text>
</comment>